<dbReference type="GO" id="GO:0005524">
    <property type="term" value="F:ATP binding"/>
    <property type="evidence" value="ECO:0007669"/>
    <property type="project" value="UniProtKB-KW"/>
</dbReference>
<comment type="caution">
    <text evidence="8">The sequence shown here is derived from an EMBL/GenBank/DDBJ whole genome shotgun (WGS) entry which is preliminary data.</text>
</comment>
<dbReference type="SUPFAM" id="SSF55785">
    <property type="entry name" value="PYP-like sensor domain (PAS domain)"/>
    <property type="match status" value="1"/>
</dbReference>
<dbReference type="PANTHER" id="PTHR43304">
    <property type="entry name" value="PHYTOCHROME-LIKE PROTEIN CPH1"/>
    <property type="match status" value="1"/>
</dbReference>
<accession>A0ABT8KIU5</accession>
<evidence type="ECO:0000313" key="9">
    <source>
        <dbReference type="Proteomes" id="UP001172082"/>
    </source>
</evidence>
<feature type="domain" description="Histidine kinase" evidence="7">
    <location>
        <begin position="267"/>
        <end position="478"/>
    </location>
</feature>
<dbReference type="InterPro" id="IPR035965">
    <property type="entry name" value="PAS-like_dom_sf"/>
</dbReference>
<dbReference type="SMART" id="SM00387">
    <property type="entry name" value="HATPase_c"/>
    <property type="match status" value="1"/>
</dbReference>
<dbReference type="EC" id="2.7.13.3" evidence="2"/>
<dbReference type="PROSITE" id="PS50109">
    <property type="entry name" value="HIS_KIN"/>
    <property type="match status" value="1"/>
</dbReference>
<dbReference type="InterPro" id="IPR036097">
    <property type="entry name" value="HisK_dim/P_sf"/>
</dbReference>
<keyword evidence="8" id="KW-0067">ATP-binding</keyword>
<feature type="coiled-coil region" evidence="6">
    <location>
        <begin position="30"/>
        <end position="89"/>
    </location>
</feature>
<keyword evidence="4" id="KW-0808">Transferase</keyword>
<comment type="catalytic activity">
    <reaction evidence="1">
        <text>ATP + protein L-histidine = ADP + protein N-phospho-L-histidine.</text>
        <dbReference type="EC" id="2.7.13.3"/>
    </reaction>
</comment>
<keyword evidence="9" id="KW-1185">Reference proteome</keyword>
<evidence type="ECO:0000256" key="5">
    <source>
        <dbReference type="ARBA" id="ARBA00022777"/>
    </source>
</evidence>
<evidence type="ECO:0000256" key="6">
    <source>
        <dbReference type="SAM" id="Coils"/>
    </source>
</evidence>
<organism evidence="8 9">
    <name type="scientific">Splendidivirga corallicola</name>
    <dbReference type="NCBI Taxonomy" id="3051826"/>
    <lineage>
        <taxon>Bacteria</taxon>
        <taxon>Pseudomonadati</taxon>
        <taxon>Bacteroidota</taxon>
        <taxon>Cytophagia</taxon>
        <taxon>Cytophagales</taxon>
        <taxon>Splendidivirgaceae</taxon>
        <taxon>Splendidivirga</taxon>
    </lineage>
</organism>
<sequence>MKQYNKILLRQINKKLNKDFNIPKEMEGLLDEISDTYDNYEMDRALLERSLDLSSNELLETNEELKKKYKKQENVLDKIKQSISSIKKENNDKGTIEDSDLLSIVDVMQEQVRQTKEAELKLKQNHSKLEALIENTEDIIWSVDDYFRLSIFNSFFKERISNEFGKSPEIGMRIEDFMPPNRWDRWNGFFERSMRGERFSIEEDFQKGDEKYYFETFFNPIRIDDAITGVSIFSRNITFRKESEQKKYALLQDLTKANEELGQIAHIAAHDLKSPLRSIGSIASWIKTDHFHFIDKTGREQLEILIQRVNRLYNLIDSISQYMNLRNSIESREIVNLNSLLADLIKKLKVPNNIKVEIKNPLPKIVAVRNHISILFHHLIKNAITYMDKPEGFIHIGNKRTEGAWEFYVEDNGPGIESKYFTKIFKIFQTLKSRDEHDVNGIGLAISKKIVELNGGQIQVKSELGKGTTFYFTIPFQTITETKQLTI</sequence>
<dbReference type="EMBL" id="JAUJEA010000001">
    <property type="protein sequence ID" value="MDN5200183.1"/>
    <property type="molecule type" value="Genomic_DNA"/>
</dbReference>
<dbReference type="Gene3D" id="3.30.565.10">
    <property type="entry name" value="Histidine kinase-like ATPase, C-terminal domain"/>
    <property type="match status" value="1"/>
</dbReference>
<dbReference type="SUPFAM" id="SSF55874">
    <property type="entry name" value="ATPase domain of HSP90 chaperone/DNA topoisomerase II/histidine kinase"/>
    <property type="match status" value="1"/>
</dbReference>
<evidence type="ECO:0000256" key="3">
    <source>
        <dbReference type="ARBA" id="ARBA00022553"/>
    </source>
</evidence>
<dbReference type="SUPFAM" id="SSF47384">
    <property type="entry name" value="Homodimeric domain of signal transducing histidine kinase"/>
    <property type="match status" value="1"/>
</dbReference>
<keyword evidence="3" id="KW-0597">Phosphoprotein</keyword>
<dbReference type="InterPro" id="IPR036890">
    <property type="entry name" value="HATPase_C_sf"/>
</dbReference>
<evidence type="ECO:0000256" key="2">
    <source>
        <dbReference type="ARBA" id="ARBA00012438"/>
    </source>
</evidence>
<keyword evidence="5" id="KW-0418">Kinase</keyword>
<dbReference type="Proteomes" id="UP001172082">
    <property type="component" value="Unassembled WGS sequence"/>
</dbReference>
<evidence type="ECO:0000256" key="1">
    <source>
        <dbReference type="ARBA" id="ARBA00000085"/>
    </source>
</evidence>
<dbReference type="CDD" id="cd00082">
    <property type="entry name" value="HisKA"/>
    <property type="match status" value="1"/>
</dbReference>
<dbReference type="RefSeq" id="WP_346750209.1">
    <property type="nucleotide sequence ID" value="NZ_JAUJEA010000001.1"/>
</dbReference>
<gene>
    <name evidence="8" type="ORF">QQ008_02395</name>
</gene>
<dbReference type="InterPro" id="IPR004358">
    <property type="entry name" value="Sig_transdc_His_kin-like_C"/>
</dbReference>
<keyword evidence="6" id="KW-0175">Coiled coil</keyword>
<dbReference type="InterPro" id="IPR003594">
    <property type="entry name" value="HATPase_dom"/>
</dbReference>
<keyword evidence="8" id="KW-0547">Nucleotide-binding</keyword>
<evidence type="ECO:0000313" key="8">
    <source>
        <dbReference type="EMBL" id="MDN5200183.1"/>
    </source>
</evidence>
<dbReference type="InterPro" id="IPR005467">
    <property type="entry name" value="His_kinase_dom"/>
</dbReference>
<protein>
    <recommendedName>
        <fullName evidence="2">histidine kinase</fullName>
        <ecNumber evidence="2">2.7.13.3</ecNumber>
    </recommendedName>
</protein>
<dbReference type="InterPro" id="IPR003661">
    <property type="entry name" value="HisK_dim/P_dom"/>
</dbReference>
<evidence type="ECO:0000256" key="4">
    <source>
        <dbReference type="ARBA" id="ARBA00022679"/>
    </source>
</evidence>
<dbReference type="Pfam" id="PF02518">
    <property type="entry name" value="HATPase_c"/>
    <property type="match status" value="1"/>
</dbReference>
<dbReference type="Gene3D" id="1.10.287.130">
    <property type="match status" value="1"/>
</dbReference>
<reference evidence="8" key="1">
    <citation type="submission" date="2023-06" db="EMBL/GenBank/DDBJ databases">
        <title>Genomic of Parafulvivirga corallium.</title>
        <authorList>
            <person name="Wang G."/>
        </authorList>
    </citation>
    <scope>NUCLEOTIDE SEQUENCE</scope>
    <source>
        <strain evidence="8">BMA10</strain>
    </source>
</reference>
<dbReference type="InterPro" id="IPR000014">
    <property type="entry name" value="PAS"/>
</dbReference>
<dbReference type="PANTHER" id="PTHR43304:SF1">
    <property type="entry name" value="PAC DOMAIN-CONTAINING PROTEIN"/>
    <property type="match status" value="1"/>
</dbReference>
<proteinExistence type="predicted"/>
<dbReference type="PRINTS" id="PR00344">
    <property type="entry name" value="BCTRLSENSOR"/>
</dbReference>
<evidence type="ECO:0000259" key="7">
    <source>
        <dbReference type="PROSITE" id="PS50109"/>
    </source>
</evidence>
<dbReference type="NCBIfam" id="TIGR00229">
    <property type="entry name" value="sensory_box"/>
    <property type="match status" value="1"/>
</dbReference>
<name>A0ABT8KIU5_9BACT</name>
<dbReference type="InterPro" id="IPR052162">
    <property type="entry name" value="Sensor_kinase/Photoreceptor"/>
</dbReference>
<dbReference type="Gene3D" id="3.30.450.20">
    <property type="entry name" value="PAS domain"/>
    <property type="match status" value="1"/>
</dbReference>